<reference evidence="2 3" key="1">
    <citation type="submission" date="2021-03" db="EMBL/GenBank/DDBJ databases">
        <title>Sequencing the genomes of 1000 actinobacteria strains.</title>
        <authorList>
            <person name="Klenk H.-P."/>
        </authorList>
    </citation>
    <scope>NUCLEOTIDE SEQUENCE [LARGE SCALE GENOMIC DNA]</scope>
    <source>
        <strain evidence="2 3">DSM 45516</strain>
    </source>
</reference>
<feature type="region of interest" description="Disordered" evidence="1">
    <location>
        <begin position="281"/>
        <end position="320"/>
    </location>
</feature>
<comment type="caution">
    <text evidence="2">The sequence shown here is derived from an EMBL/GenBank/DDBJ whole genome shotgun (WGS) entry which is preliminary data.</text>
</comment>
<keyword evidence="3" id="KW-1185">Reference proteome</keyword>
<evidence type="ECO:0000313" key="3">
    <source>
        <dbReference type="Proteomes" id="UP001519325"/>
    </source>
</evidence>
<organism evidence="2 3">
    <name type="scientific">Nocardia goodfellowii</name>
    <dbReference type="NCBI Taxonomy" id="882446"/>
    <lineage>
        <taxon>Bacteria</taxon>
        <taxon>Bacillati</taxon>
        <taxon>Actinomycetota</taxon>
        <taxon>Actinomycetes</taxon>
        <taxon>Mycobacteriales</taxon>
        <taxon>Nocardiaceae</taxon>
        <taxon>Nocardia</taxon>
    </lineage>
</organism>
<dbReference type="Proteomes" id="UP001519325">
    <property type="component" value="Unassembled WGS sequence"/>
</dbReference>
<protein>
    <recommendedName>
        <fullName evidence="4">DUF1542 domain-containing protein</fullName>
    </recommendedName>
</protein>
<name>A0ABS4Q8P0_9NOCA</name>
<feature type="compositionally biased region" description="Low complexity" evidence="1">
    <location>
        <begin position="304"/>
        <end position="313"/>
    </location>
</feature>
<dbReference type="RefSeq" id="WP_209884167.1">
    <property type="nucleotide sequence ID" value="NZ_JAGGMR010000001.1"/>
</dbReference>
<feature type="compositionally biased region" description="Basic and acidic residues" evidence="1">
    <location>
        <begin position="290"/>
        <end position="299"/>
    </location>
</feature>
<accession>A0ABS4Q8P0</accession>
<sequence>MIWLLLLLVLVIVAILVIMRPKTPAPGLLGLELGDALAEARRENERLGGQVYNLVPSNNAAKQALAAAAEHHSAAGTQLERAETPAQARLAKLAAIEGLHYIRAARTAMDLDPGPAIPHLANQNRAGHVTEDRTADCNGRPLAASPHPSATTPYYYPGGMVAGRPVPGGWYSEPWWRTALLTGAWGVGSTVLFSSLFGGMAGVGYDAETFEQGFDDGSDIVGYDGGQYDYQSLEDNYSVPDDNRYGYDGADTAYDSDSPDAYSAFGSGRADAYFAYDSETTDSYPAYNRDPSDLDHADYDDNGYDNADLNGAGSDSGNPS</sequence>
<evidence type="ECO:0000313" key="2">
    <source>
        <dbReference type="EMBL" id="MBP2187520.1"/>
    </source>
</evidence>
<evidence type="ECO:0008006" key="4">
    <source>
        <dbReference type="Google" id="ProtNLM"/>
    </source>
</evidence>
<dbReference type="EMBL" id="JAGGMR010000001">
    <property type="protein sequence ID" value="MBP2187520.1"/>
    <property type="molecule type" value="Genomic_DNA"/>
</dbReference>
<evidence type="ECO:0000256" key="1">
    <source>
        <dbReference type="SAM" id="MobiDB-lite"/>
    </source>
</evidence>
<proteinExistence type="predicted"/>
<gene>
    <name evidence="2" type="ORF">BJ987_000421</name>
</gene>